<evidence type="ECO:0000313" key="2">
    <source>
        <dbReference type="EMBL" id="GHD06264.1"/>
    </source>
</evidence>
<accession>A0A8J3GJD7</accession>
<dbReference type="PROSITE" id="PS50861">
    <property type="entry name" value="AA_TRNA_LIGASE_II_GLYAB"/>
    <property type="match status" value="1"/>
</dbReference>
<sequence length="95" mass="10478">MTGWTFDQPRNVACITCRSVVDGQPVLVVTHYEDDHSWAFLDGSEPDDATALLVAMSTVVDRHPDLHDISDLPPGWSAKRDAAGQPWSMRQLSEG</sequence>
<dbReference type="EMBL" id="BMZQ01000001">
    <property type="protein sequence ID" value="GHD06264.1"/>
    <property type="molecule type" value="Genomic_DNA"/>
</dbReference>
<dbReference type="GO" id="GO:0005737">
    <property type="term" value="C:cytoplasm"/>
    <property type="evidence" value="ECO:0007669"/>
    <property type="project" value="InterPro"/>
</dbReference>
<dbReference type="AlphaFoldDB" id="A0A8J3GJD7"/>
<dbReference type="GO" id="GO:0005524">
    <property type="term" value="F:ATP binding"/>
    <property type="evidence" value="ECO:0007669"/>
    <property type="project" value="InterPro"/>
</dbReference>
<feature type="region of interest" description="Disordered" evidence="1">
    <location>
        <begin position="71"/>
        <end position="95"/>
    </location>
</feature>
<proteinExistence type="predicted"/>
<reference evidence="2" key="1">
    <citation type="journal article" date="2014" name="Int. J. Syst. Evol. Microbiol.">
        <title>Complete genome sequence of Corynebacterium casei LMG S-19264T (=DSM 44701T), isolated from a smear-ripened cheese.</title>
        <authorList>
            <consortium name="US DOE Joint Genome Institute (JGI-PGF)"/>
            <person name="Walter F."/>
            <person name="Albersmeier A."/>
            <person name="Kalinowski J."/>
            <person name="Ruckert C."/>
        </authorList>
    </citation>
    <scope>NUCLEOTIDE SEQUENCE</scope>
    <source>
        <strain evidence="2">KCTC 42249</strain>
    </source>
</reference>
<organism evidence="2 3">
    <name type="scientific">Tianweitania populi</name>
    <dbReference type="NCBI Taxonomy" id="1607949"/>
    <lineage>
        <taxon>Bacteria</taxon>
        <taxon>Pseudomonadati</taxon>
        <taxon>Pseudomonadota</taxon>
        <taxon>Alphaproteobacteria</taxon>
        <taxon>Hyphomicrobiales</taxon>
        <taxon>Phyllobacteriaceae</taxon>
        <taxon>Tianweitania</taxon>
    </lineage>
</organism>
<protein>
    <submittedName>
        <fullName evidence="2">Uncharacterized protein</fullName>
    </submittedName>
</protein>
<dbReference type="GO" id="GO:0004820">
    <property type="term" value="F:glycine-tRNA ligase activity"/>
    <property type="evidence" value="ECO:0007669"/>
    <property type="project" value="InterPro"/>
</dbReference>
<dbReference type="InterPro" id="IPR006194">
    <property type="entry name" value="Gly-tRNA-synth_heterodimer"/>
</dbReference>
<keyword evidence="3" id="KW-1185">Reference proteome</keyword>
<dbReference type="GO" id="GO:0006426">
    <property type="term" value="P:glycyl-tRNA aminoacylation"/>
    <property type="evidence" value="ECO:0007669"/>
    <property type="project" value="InterPro"/>
</dbReference>
<dbReference type="RefSeq" id="WP_189501254.1">
    <property type="nucleotide sequence ID" value="NZ_BMZQ01000001.1"/>
</dbReference>
<reference evidence="2" key="2">
    <citation type="submission" date="2020-09" db="EMBL/GenBank/DDBJ databases">
        <authorList>
            <person name="Sun Q."/>
            <person name="Kim S."/>
        </authorList>
    </citation>
    <scope>NUCLEOTIDE SEQUENCE</scope>
    <source>
        <strain evidence="2">KCTC 42249</strain>
    </source>
</reference>
<evidence type="ECO:0000256" key="1">
    <source>
        <dbReference type="SAM" id="MobiDB-lite"/>
    </source>
</evidence>
<gene>
    <name evidence="2" type="ORF">GCM10016234_03420</name>
</gene>
<name>A0A8J3GJD7_9HYPH</name>
<comment type="caution">
    <text evidence="2">The sequence shown here is derived from an EMBL/GenBank/DDBJ whole genome shotgun (WGS) entry which is preliminary data.</text>
</comment>
<dbReference type="Proteomes" id="UP000630142">
    <property type="component" value="Unassembled WGS sequence"/>
</dbReference>
<evidence type="ECO:0000313" key="3">
    <source>
        <dbReference type="Proteomes" id="UP000630142"/>
    </source>
</evidence>